<keyword evidence="1" id="KW-0511">Multifunctional enzyme</keyword>
<evidence type="ECO:0000259" key="2">
    <source>
        <dbReference type="PROSITE" id="PS50994"/>
    </source>
</evidence>
<dbReference type="InterPro" id="IPR012337">
    <property type="entry name" value="RNaseH-like_sf"/>
</dbReference>
<dbReference type="PROSITE" id="PS50994">
    <property type="entry name" value="INTEGRASE"/>
    <property type="match status" value="1"/>
</dbReference>
<dbReference type="Pfam" id="PF00665">
    <property type="entry name" value="rve"/>
    <property type="match status" value="1"/>
</dbReference>
<dbReference type="SUPFAM" id="SSF56672">
    <property type="entry name" value="DNA/RNA polymerases"/>
    <property type="match status" value="1"/>
</dbReference>
<dbReference type="Pfam" id="PF17919">
    <property type="entry name" value="RT_RNaseH_2"/>
    <property type="match status" value="1"/>
</dbReference>
<organism evidence="3 4">
    <name type="scientific">Arabidopsis thaliana</name>
    <name type="common">Mouse-ear cress</name>
    <dbReference type="NCBI Taxonomy" id="3702"/>
    <lineage>
        <taxon>Eukaryota</taxon>
        <taxon>Viridiplantae</taxon>
        <taxon>Streptophyta</taxon>
        <taxon>Embryophyta</taxon>
        <taxon>Tracheophyta</taxon>
        <taxon>Spermatophyta</taxon>
        <taxon>Magnoliopsida</taxon>
        <taxon>eudicotyledons</taxon>
        <taxon>Gunneridae</taxon>
        <taxon>Pentapetalae</taxon>
        <taxon>rosids</taxon>
        <taxon>malvids</taxon>
        <taxon>Brassicales</taxon>
        <taxon>Brassicaceae</taxon>
        <taxon>Camelineae</taxon>
        <taxon>Arabidopsis</taxon>
    </lineage>
</organism>
<comment type="caution">
    <text evidence="3">The sequence shown here is derived from an EMBL/GenBank/DDBJ whole genome shotgun (WGS) entry which is preliminary data.</text>
</comment>
<dbReference type="PANTHER" id="PTHR37984">
    <property type="entry name" value="PROTEIN CBG26694"/>
    <property type="match status" value="1"/>
</dbReference>
<dbReference type="SUPFAM" id="SSF53098">
    <property type="entry name" value="Ribonuclease H-like"/>
    <property type="match status" value="1"/>
</dbReference>
<dbReference type="Pfam" id="PF00078">
    <property type="entry name" value="RVT_1"/>
    <property type="match status" value="1"/>
</dbReference>
<proteinExistence type="predicted"/>
<name>A0A178U794_ARATH</name>
<dbReference type="InterPro" id="IPR041577">
    <property type="entry name" value="RT_RNaseH_2"/>
</dbReference>
<dbReference type="Gene3D" id="3.30.420.10">
    <property type="entry name" value="Ribonuclease H-like superfamily/Ribonuclease H"/>
    <property type="match status" value="1"/>
</dbReference>
<dbReference type="InterPro" id="IPR036397">
    <property type="entry name" value="RNaseH_sf"/>
</dbReference>
<gene>
    <name evidence="3" type="ORF">AXX17_ATUG04960</name>
</gene>
<feature type="domain" description="Integrase catalytic" evidence="2">
    <location>
        <begin position="596"/>
        <end position="755"/>
    </location>
</feature>
<dbReference type="InterPro" id="IPR050951">
    <property type="entry name" value="Retrovirus_Pol_polyprotein"/>
</dbReference>
<dbReference type="Gene3D" id="3.30.70.270">
    <property type="match status" value="1"/>
</dbReference>
<accession>A0A178U794</accession>
<dbReference type="Proteomes" id="UP000078284">
    <property type="component" value="Unassembled WGS sequence"/>
</dbReference>
<evidence type="ECO:0000313" key="4">
    <source>
        <dbReference type="Proteomes" id="UP000078284"/>
    </source>
</evidence>
<dbReference type="InterPro" id="IPR001584">
    <property type="entry name" value="Integrase_cat-core"/>
</dbReference>
<sequence length="886" mass="101251">MSSLSEKVDFQGASISFEEKETQHLKRPHDDALVITLDVANFEVSRILVDIGSSVDLIFLSTLERMGISRADVVGPPSPLVAFTIESTMSLGTIKLPVLAGKMSKIVDFVIFDKPAAYNIILGTPWIYQMKAKRRKLGVERAKAVNDEVDKLLKIGSIREVQYPDWVANTIVVKKKNGKDRVCIDFTDLNKAWPMDSFPLPHIDRLVESTAGNELLTFMDAFSGYNQIMMNLEDQEKTSFITDRGIYCYKVMPFGLKNAGATYQRLVNKMFNEHLGKTMEVYINDMLVKSLKKEDHVKHLEECFAILNQHQMNLNPAKCKFGVPSGEFLGYIVTKRGIEANPNQINAFLNMSSPKNFKEGNKEFLWDEKCEEAFGQLKAYLTTPPILSKPEADEKLYLYVLVSGHAVSGLLIREDRGEQKKIYYISKSMTDPETMYTMMEKLALAVVTSAWKLRSPNQSGRLAKWAVELSEYDIEYKSRVAMKAQVLADFLTELPVLGGQEQPENQTWRLAQGVGADEVIAYYNSQLVVNQFNGDYEAKDSRMEAYLEAMAFKIKRMGYYWPTLITYCVKYAQRCKRCQLHAPPIHQPSELFSLISAPYPFMRWSMDIIGPLHRSTRGVQYLLVLTDYFLKWIEAEAYVNIKDSAVKTFIWKNIICRHGVPYEIVTDNGPQFISHEFKAFCSDWGIKVSYSTPCYPQGNGQAEAANNTILSNLKKRLSHLKGGWYDELHLVLWAYPTTPRRSTGETPFSLVYGMEAVVPAELNVPGLRRTEAPLNEEENSAMLDDLLDTINERRDQALIRIQNFQQAVARYYNSKIKSRPFFMGDYVLKRVFDNKKEEGAGKLGNNWEGPYIVTEVVRNGVYRLKDLEERPVQRPWNMVNLKKFYV</sequence>
<protein>
    <recommendedName>
        <fullName evidence="2">Integrase catalytic domain-containing protein</fullName>
    </recommendedName>
</protein>
<reference evidence="4" key="1">
    <citation type="journal article" date="2016" name="Proc. Natl. Acad. Sci. U.S.A.">
        <title>Chromosome-level assembly of Arabidopsis thaliana Ler reveals the extent of translocation and inversion polymorphisms.</title>
        <authorList>
            <person name="Zapata L."/>
            <person name="Ding J."/>
            <person name="Willing E.M."/>
            <person name="Hartwig B."/>
            <person name="Bezdan D."/>
            <person name="Jiao W.B."/>
            <person name="Patel V."/>
            <person name="Velikkakam James G."/>
            <person name="Koornneef M."/>
            <person name="Ossowski S."/>
            <person name="Schneeberger K."/>
        </authorList>
    </citation>
    <scope>NUCLEOTIDE SEQUENCE [LARGE SCALE GENOMIC DNA]</scope>
    <source>
        <strain evidence="4">cv. Landsberg erecta</strain>
    </source>
</reference>
<dbReference type="AlphaFoldDB" id="A0A178U794"/>
<dbReference type="InterPro" id="IPR043502">
    <property type="entry name" value="DNA/RNA_pol_sf"/>
</dbReference>
<dbReference type="GO" id="GO:0003824">
    <property type="term" value="F:catalytic activity"/>
    <property type="evidence" value="ECO:0007669"/>
    <property type="project" value="UniProtKB-KW"/>
</dbReference>
<dbReference type="CDD" id="cd00303">
    <property type="entry name" value="retropepsin_like"/>
    <property type="match status" value="1"/>
</dbReference>
<dbReference type="CDD" id="cd01647">
    <property type="entry name" value="RT_LTR"/>
    <property type="match status" value="1"/>
</dbReference>
<dbReference type="GO" id="GO:0003676">
    <property type="term" value="F:nucleic acid binding"/>
    <property type="evidence" value="ECO:0007669"/>
    <property type="project" value="InterPro"/>
</dbReference>
<evidence type="ECO:0000313" key="3">
    <source>
        <dbReference type="EMBL" id="OAO89057.1"/>
    </source>
</evidence>
<dbReference type="InterPro" id="IPR043128">
    <property type="entry name" value="Rev_trsase/Diguanyl_cyclase"/>
</dbReference>
<dbReference type="Gene3D" id="3.10.10.10">
    <property type="entry name" value="HIV Type 1 Reverse Transcriptase, subunit A, domain 1"/>
    <property type="match status" value="1"/>
</dbReference>
<dbReference type="EMBL" id="LUHQ01000030">
    <property type="protein sequence ID" value="OAO89057.1"/>
    <property type="molecule type" value="Genomic_DNA"/>
</dbReference>
<dbReference type="InterPro" id="IPR000477">
    <property type="entry name" value="RT_dom"/>
</dbReference>
<evidence type="ECO:0000256" key="1">
    <source>
        <dbReference type="ARBA" id="ARBA00023268"/>
    </source>
</evidence>
<dbReference type="GO" id="GO:0015074">
    <property type="term" value="P:DNA integration"/>
    <property type="evidence" value="ECO:0007669"/>
    <property type="project" value="InterPro"/>
</dbReference>
<dbReference type="PANTHER" id="PTHR37984:SF5">
    <property type="entry name" value="PROTEIN NYNRIN-LIKE"/>
    <property type="match status" value="1"/>
</dbReference>